<keyword evidence="3" id="KW-1185">Reference proteome</keyword>
<dbReference type="Proteomes" id="UP000692954">
    <property type="component" value="Unassembled WGS sequence"/>
</dbReference>
<evidence type="ECO:0000256" key="1">
    <source>
        <dbReference type="SAM" id="MobiDB-lite"/>
    </source>
</evidence>
<protein>
    <submittedName>
        <fullName evidence="2">Uncharacterized protein</fullName>
    </submittedName>
</protein>
<comment type="caution">
    <text evidence="2">The sequence shown here is derived from an EMBL/GenBank/DDBJ whole genome shotgun (WGS) entry which is preliminary data.</text>
</comment>
<sequence length="135" mass="15988">MTSNFSEPFIVLKNYRQQQQEAKKEQTKIKSQVKPKEPQPKEIQKKIKKQTKISQIQQQQQPIAQKIDPNLFSKLLQQHQQQQLMFQQLLQNPQINVQDDDLDQYSPVYLYGIPKTPQNISLPRGSIRDEDEFKI</sequence>
<accession>A0A8S1LUG4</accession>
<name>A0A8S1LUG4_9CILI</name>
<dbReference type="OrthoDB" id="310844at2759"/>
<evidence type="ECO:0000313" key="3">
    <source>
        <dbReference type="Proteomes" id="UP000692954"/>
    </source>
</evidence>
<dbReference type="EMBL" id="CAJJDN010000026">
    <property type="protein sequence ID" value="CAD8069932.1"/>
    <property type="molecule type" value="Genomic_DNA"/>
</dbReference>
<dbReference type="AlphaFoldDB" id="A0A8S1LUG4"/>
<proteinExistence type="predicted"/>
<feature type="region of interest" description="Disordered" evidence="1">
    <location>
        <begin position="21"/>
        <end position="50"/>
    </location>
</feature>
<evidence type="ECO:0000313" key="2">
    <source>
        <dbReference type="EMBL" id="CAD8069932.1"/>
    </source>
</evidence>
<organism evidence="2 3">
    <name type="scientific">Paramecium sonneborni</name>
    <dbReference type="NCBI Taxonomy" id="65129"/>
    <lineage>
        <taxon>Eukaryota</taxon>
        <taxon>Sar</taxon>
        <taxon>Alveolata</taxon>
        <taxon>Ciliophora</taxon>
        <taxon>Intramacronucleata</taxon>
        <taxon>Oligohymenophorea</taxon>
        <taxon>Peniculida</taxon>
        <taxon>Parameciidae</taxon>
        <taxon>Paramecium</taxon>
    </lineage>
</organism>
<reference evidence="2" key="1">
    <citation type="submission" date="2021-01" db="EMBL/GenBank/DDBJ databases">
        <authorList>
            <consortium name="Genoscope - CEA"/>
            <person name="William W."/>
        </authorList>
    </citation>
    <scope>NUCLEOTIDE SEQUENCE</scope>
</reference>
<gene>
    <name evidence="2" type="ORF">PSON_ATCC_30995.1.T0260103</name>
</gene>
<feature type="compositionally biased region" description="Basic and acidic residues" evidence="1">
    <location>
        <begin position="21"/>
        <end position="45"/>
    </location>
</feature>